<evidence type="ECO:0000256" key="1">
    <source>
        <dbReference type="SAM" id="Phobius"/>
    </source>
</evidence>
<feature type="transmembrane region" description="Helical" evidence="1">
    <location>
        <begin position="7"/>
        <end position="25"/>
    </location>
</feature>
<dbReference type="RefSeq" id="WP_305007903.1">
    <property type="nucleotide sequence ID" value="NZ_JAUQSY010000012.1"/>
</dbReference>
<gene>
    <name evidence="2" type="ORF">Q5H93_17450</name>
</gene>
<dbReference type="EMBL" id="JAUQSY010000012">
    <property type="protein sequence ID" value="MDO7876534.1"/>
    <property type="molecule type" value="Genomic_DNA"/>
</dbReference>
<evidence type="ECO:0000313" key="3">
    <source>
        <dbReference type="Proteomes" id="UP001176429"/>
    </source>
</evidence>
<keyword evidence="1" id="KW-0812">Transmembrane</keyword>
<keyword evidence="3" id="KW-1185">Reference proteome</keyword>
<keyword evidence="1" id="KW-1133">Transmembrane helix</keyword>
<feature type="transmembrane region" description="Helical" evidence="1">
    <location>
        <begin position="31"/>
        <end position="49"/>
    </location>
</feature>
<feature type="transmembrane region" description="Helical" evidence="1">
    <location>
        <begin position="70"/>
        <end position="94"/>
    </location>
</feature>
<accession>A0ABT9BFR7</accession>
<evidence type="ECO:0000313" key="2">
    <source>
        <dbReference type="EMBL" id="MDO7876534.1"/>
    </source>
</evidence>
<protein>
    <submittedName>
        <fullName evidence="2">Uncharacterized protein</fullName>
    </submittedName>
</protein>
<sequence>MPPLVRQWLLTLLLGSIFYAGYHRVVHFSDWCYLGTSTFFAAGSSYLVIPLNGWLLRQLAASSWPAIGRWLALLGGTLALFALANLLVLPLLSWPGPGSTWPWGVAALLVAPLVHRQLLSAPQPQ</sequence>
<dbReference type="Proteomes" id="UP001176429">
    <property type="component" value="Unassembled WGS sequence"/>
</dbReference>
<name>A0ABT9BFR7_9BACT</name>
<reference evidence="2" key="1">
    <citation type="submission" date="2023-07" db="EMBL/GenBank/DDBJ databases">
        <authorList>
            <person name="Kim M.K."/>
        </authorList>
    </citation>
    <scope>NUCLEOTIDE SEQUENCE</scope>
    <source>
        <strain evidence="2">ASUV-10-1</strain>
    </source>
</reference>
<keyword evidence="1" id="KW-0472">Membrane</keyword>
<proteinExistence type="predicted"/>
<comment type="caution">
    <text evidence="2">The sequence shown here is derived from an EMBL/GenBank/DDBJ whole genome shotgun (WGS) entry which is preliminary data.</text>
</comment>
<organism evidence="2 3">
    <name type="scientific">Hymenobacter aranciens</name>
    <dbReference type="NCBI Taxonomy" id="3063996"/>
    <lineage>
        <taxon>Bacteria</taxon>
        <taxon>Pseudomonadati</taxon>
        <taxon>Bacteroidota</taxon>
        <taxon>Cytophagia</taxon>
        <taxon>Cytophagales</taxon>
        <taxon>Hymenobacteraceae</taxon>
        <taxon>Hymenobacter</taxon>
    </lineage>
</organism>